<evidence type="ECO:0000313" key="1">
    <source>
        <dbReference type="EMBL" id="XBX82376.1"/>
    </source>
</evidence>
<gene>
    <name evidence="1" type="ORF">ABIQ69_00245</name>
</gene>
<sequence length="114" mass="12317">MHDSRPVTVLTADPRTAERLEVAERQLARLESLADDLGARARALAPAAGRLAWRGEAMEHYDVVLDGLRARLRLASDLVGDARTDLRAKVAHLREVLEADAARAANGAGAWPTT</sequence>
<proteinExistence type="predicted"/>
<dbReference type="RefSeq" id="WP_350348395.1">
    <property type="nucleotide sequence ID" value="NZ_CP158374.1"/>
</dbReference>
<name>A0AAU7W7C6_9MICO</name>
<organism evidence="1">
    <name type="scientific">Agromyces sp. G08B096</name>
    <dbReference type="NCBI Taxonomy" id="3156399"/>
    <lineage>
        <taxon>Bacteria</taxon>
        <taxon>Bacillati</taxon>
        <taxon>Actinomycetota</taxon>
        <taxon>Actinomycetes</taxon>
        <taxon>Micrococcales</taxon>
        <taxon>Microbacteriaceae</taxon>
        <taxon>Agromyces</taxon>
    </lineage>
</organism>
<dbReference type="EMBL" id="CP158374">
    <property type="protein sequence ID" value="XBX82376.1"/>
    <property type="molecule type" value="Genomic_DNA"/>
</dbReference>
<accession>A0AAU7W7C6</accession>
<reference evidence="1" key="1">
    <citation type="submission" date="2024-05" db="EMBL/GenBank/DDBJ databases">
        <authorList>
            <person name="Yu L."/>
        </authorList>
    </citation>
    <scope>NUCLEOTIDE SEQUENCE</scope>
    <source>
        <strain evidence="1">G08B096</strain>
    </source>
</reference>
<evidence type="ECO:0008006" key="2">
    <source>
        <dbReference type="Google" id="ProtNLM"/>
    </source>
</evidence>
<protein>
    <recommendedName>
        <fullName evidence="2">WXG100 family type VII secretion target</fullName>
    </recommendedName>
</protein>
<dbReference type="AlphaFoldDB" id="A0AAU7W7C6"/>